<evidence type="ECO:0000313" key="1">
    <source>
        <dbReference type="EMBL" id="KKK94002.1"/>
    </source>
</evidence>
<name>A0A0F8ZJN4_9ZZZZ</name>
<protein>
    <submittedName>
        <fullName evidence="1">Uncharacterized protein</fullName>
    </submittedName>
</protein>
<proteinExistence type="predicted"/>
<dbReference type="EMBL" id="LAZR01047532">
    <property type="protein sequence ID" value="KKK94002.1"/>
    <property type="molecule type" value="Genomic_DNA"/>
</dbReference>
<comment type="caution">
    <text evidence="1">The sequence shown here is derived from an EMBL/GenBank/DDBJ whole genome shotgun (WGS) entry which is preliminary data.</text>
</comment>
<reference evidence="1" key="1">
    <citation type="journal article" date="2015" name="Nature">
        <title>Complex archaea that bridge the gap between prokaryotes and eukaryotes.</title>
        <authorList>
            <person name="Spang A."/>
            <person name="Saw J.H."/>
            <person name="Jorgensen S.L."/>
            <person name="Zaremba-Niedzwiedzka K."/>
            <person name="Martijn J."/>
            <person name="Lind A.E."/>
            <person name="van Eijk R."/>
            <person name="Schleper C."/>
            <person name="Guy L."/>
            <person name="Ettema T.J."/>
        </authorList>
    </citation>
    <scope>NUCLEOTIDE SEQUENCE</scope>
</reference>
<sequence>MPEINDLSIFGDYEGLENKATTALLHIFEAGKEELIRYIMVDNFKKELPENKITIISQDKQKESLPDGSLKCSFKFQIFIESKMVNPNSVFATPERNVD</sequence>
<accession>A0A0F8ZJN4</accession>
<organism evidence="1">
    <name type="scientific">marine sediment metagenome</name>
    <dbReference type="NCBI Taxonomy" id="412755"/>
    <lineage>
        <taxon>unclassified sequences</taxon>
        <taxon>metagenomes</taxon>
        <taxon>ecological metagenomes</taxon>
    </lineage>
</organism>
<gene>
    <name evidence="1" type="ORF">LCGC14_2687230</name>
</gene>
<dbReference type="AlphaFoldDB" id="A0A0F8ZJN4"/>